<evidence type="ECO:0000259" key="3">
    <source>
        <dbReference type="Pfam" id="PF07916"/>
    </source>
</evidence>
<evidence type="ECO:0000313" key="4">
    <source>
        <dbReference type="EMBL" id="OSS42504.1"/>
    </source>
</evidence>
<keyword evidence="5" id="KW-1185">Reference proteome</keyword>
<evidence type="ECO:0000256" key="2">
    <source>
        <dbReference type="SAM" id="Phobius"/>
    </source>
</evidence>
<evidence type="ECO:0000256" key="1">
    <source>
        <dbReference type="SAM" id="MobiDB-lite"/>
    </source>
</evidence>
<dbReference type="Proteomes" id="UP000194141">
    <property type="component" value="Unassembled WGS sequence"/>
</dbReference>
<accession>A0A1X4XYC1</accession>
<organism evidence="4 5">
    <name type="scientific">Desulfurella amilsii</name>
    <dbReference type="NCBI Taxonomy" id="1562698"/>
    <lineage>
        <taxon>Bacteria</taxon>
        <taxon>Pseudomonadati</taxon>
        <taxon>Campylobacterota</taxon>
        <taxon>Desulfurellia</taxon>
        <taxon>Desulfurellales</taxon>
        <taxon>Desulfurellaceae</taxon>
        <taxon>Desulfurella</taxon>
    </lineage>
</organism>
<feature type="domain" description="TraG N-terminal Proteobacteria" evidence="3">
    <location>
        <begin position="87"/>
        <end position="405"/>
    </location>
</feature>
<dbReference type="Pfam" id="PF07916">
    <property type="entry name" value="TraG_N"/>
    <property type="match status" value="1"/>
</dbReference>
<feature type="compositionally biased region" description="Gly residues" evidence="1">
    <location>
        <begin position="484"/>
        <end position="502"/>
    </location>
</feature>
<keyword evidence="2" id="KW-0472">Membrane</keyword>
<gene>
    <name evidence="4" type="ORF">DESAMIL20_688</name>
</gene>
<feature type="transmembrane region" description="Helical" evidence="2">
    <location>
        <begin position="374"/>
        <end position="395"/>
    </location>
</feature>
<feature type="transmembrane region" description="Helical" evidence="2">
    <location>
        <begin position="35"/>
        <end position="52"/>
    </location>
</feature>
<protein>
    <recommendedName>
        <fullName evidence="3">TraG N-terminal Proteobacteria domain-containing protein</fullName>
    </recommendedName>
</protein>
<dbReference type="STRING" id="1562698.DESAMIL20_688"/>
<dbReference type="InterPro" id="IPR012931">
    <property type="entry name" value="TraG_N_Proteobacteria"/>
</dbReference>
<comment type="caution">
    <text evidence="4">The sequence shown here is derived from an EMBL/GenBank/DDBJ whole genome shotgun (WGS) entry which is preliminary data.</text>
</comment>
<keyword evidence="2" id="KW-1133">Transmembrane helix</keyword>
<feature type="transmembrane region" description="Helical" evidence="2">
    <location>
        <begin position="419"/>
        <end position="440"/>
    </location>
</feature>
<dbReference type="RefSeq" id="WP_086033419.1">
    <property type="nucleotide sequence ID" value="NZ_MDSU01000016.1"/>
</dbReference>
<feature type="compositionally biased region" description="Low complexity" evidence="1">
    <location>
        <begin position="474"/>
        <end position="483"/>
    </location>
</feature>
<evidence type="ECO:0000313" key="5">
    <source>
        <dbReference type="Proteomes" id="UP000194141"/>
    </source>
</evidence>
<reference evidence="4 5" key="1">
    <citation type="journal article" date="2017" name="Front. Microbiol.">
        <title>Genome Sequence of Desulfurella amilsii Strain TR1 and Comparative Genomics of Desulfurellaceae Family.</title>
        <authorList>
            <person name="Florentino A.P."/>
            <person name="Stams A.J."/>
            <person name="Sanchez-Andrea I."/>
        </authorList>
    </citation>
    <scope>NUCLEOTIDE SEQUENCE [LARGE SCALE GENOMIC DNA]</scope>
    <source>
        <strain evidence="4 5">TR1</strain>
    </source>
</reference>
<dbReference type="AlphaFoldDB" id="A0A1X4XYC1"/>
<name>A0A1X4XYC1_9BACT</name>
<proteinExistence type="predicted"/>
<dbReference type="EMBL" id="MDSU01000016">
    <property type="protein sequence ID" value="OSS42504.1"/>
    <property type="molecule type" value="Genomic_DNA"/>
</dbReference>
<keyword evidence="2" id="KW-0812">Transmembrane</keyword>
<feature type="compositionally biased region" description="Polar residues" evidence="1">
    <location>
        <begin position="507"/>
        <end position="517"/>
    </location>
</feature>
<feature type="transmembrane region" description="Helical" evidence="2">
    <location>
        <begin position="346"/>
        <end position="362"/>
    </location>
</feature>
<feature type="region of interest" description="Disordered" evidence="1">
    <location>
        <begin position="474"/>
        <end position="517"/>
    </location>
</feature>
<feature type="transmembrane region" description="Helical" evidence="2">
    <location>
        <begin position="58"/>
        <end position="77"/>
    </location>
</feature>
<sequence>MADPTIDFYTVFASLESVGLTLAQTIAKSQVLKDFVYIIFIWGMFETFFRVYEKREFLPFVNFIAYFAIMMAIFSYIPPAPAFSYINFPAQIADGFTSGIMSAISQQSTKDAMNKSLADVNKKFMMDTQGNQNKLAPDANAPQQYKDLYNTIRENLRNYSKYCSRTGASGTNSMSMSLINPSAINNDEKNWMTSQNCPIAKSTTGYYSFVTAPDKNGVKYVTCDQMNTILRADMKDYIENYWAQTPYGKQVYQGSQASSDLSQRDLDTAYFLGGGSLDSIAFATTPGNIDSGTTDANEGGINYTLRTTYNFILNTFGSAETKLMHISVMTYGPMMIYGMYMLNAAFYALIIAFTPIVFVLAMQKPENITIYIKWIFTVIWAKSWQIVGYIAINLFNNIKFSANPGTTGVFSSAGVLNDLWQITLISIFTISPGIMALIFLEGRSMITGAMTGIAGNISSERLIQSTARIGSVFSNNGSNTTSGTTGGSPIGGGNNGGGGGGNANANVDSGATGATKS</sequence>